<reference evidence="2" key="1">
    <citation type="submission" date="2023-03" db="EMBL/GenBank/DDBJ databases">
        <title>Massive genome expansion in bonnet fungi (Mycena s.s.) driven by repeated elements and novel gene families across ecological guilds.</title>
        <authorList>
            <consortium name="Lawrence Berkeley National Laboratory"/>
            <person name="Harder C.B."/>
            <person name="Miyauchi S."/>
            <person name="Viragh M."/>
            <person name="Kuo A."/>
            <person name="Thoen E."/>
            <person name="Andreopoulos B."/>
            <person name="Lu D."/>
            <person name="Skrede I."/>
            <person name="Drula E."/>
            <person name="Henrissat B."/>
            <person name="Morin E."/>
            <person name="Kohler A."/>
            <person name="Barry K."/>
            <person name="LaButti K."/>
            <person name="Morin E."/>
            <person name="Salamov A."/>
            <person name="Lipzen A."/>
            <person name="Mereny Z."/>
            <person name="Hegedus B."/>
            <person name="Baldrian P."/>
            <person name="Stursova M."/>
            <person name="Weitz H."/>
            <person name="Taylor A."/>
            <person name="Grigoriev I.V."/>
            <person name="Nagy L.G."/>
            <person name="Martin F."/>
            <person name="Kauserud H."/>
        </authorList>
    </citation>
    <scope>NUCLEOTIDE SEQUENCE</scope>
    <source>
        <strain evidence="2">9284</strain>
    </source>
</reference>
<organism evidence="2 3">
    <name type="scientific">Roridomyces roridus</name>
    <dbReference type="NCBI Taxonomy" id="1738132"/>
    <lineage>
        <taxon>Eukaryota</taxon>
        <taxon>Fungi</taxon>
        <taxon>Dikarya</taxon>
        <taxon>Basidiomycota</taxon>
        <taxon>Agaricomycotina</taxon>
        <taxon>Agaricomycetes</taxon>
        <taxon>Agaricomycetidae</taxon>
        <taxon>Agaricales</taxon>
        <taxon>Marasmiineae</taxon>
        <taxon>Mycenaceae</taxon>
        <taxon>Roridomyces</taxon>
    </lineage>
</organism>
<feature type="region of interest" description="Disordered" evidence="1">
    <location>
        <begin position="320"/>
        <end position="353"/>
    </location>
</feature>
<sequence>MPHVIAYTGHEWIAPDNSQGDLFIFWSLAYRRLLVVQALGQYAAFMEEEHAHAWEKQCLKEIQSCINAMDFEREDTWAYLVTTASGPRIIQKPRKLYEIPCDFLWAPRVDISEIDVQKMNEGFGLAVWRGRQVDVRIAFNDNELWQVECETRALKEVQHLDIAYGLIAHVFRGEKLIGIMRESAQASRPVQASDRAAVFAAFALLESAFMVNSSLINEDHIVMDEKGRVRMLYLRSIRLYGRDEREELERDAQMYHWEPLREFFDLVTNPAVEVRWPTYLIYPSSTYLAPTPSPERFIAMPLRFDVHACIQLEEIKKKHRRRKGVSKTPRSGGHALEPLKATTPNIDPPDTPAKLGTPHVQIHVFRVADRAEDSQSDKGGSVVEEEERVDGGGFIVEV</sequence>
<accession>A0AAD7FHJ2</accession>
<gene>
    <name evidence="2" type="ORF">FB45DRAFT_930258</name>
</gene>
<protein>
    <submittedName>
        <fullName evidence="2">Uncharacterized protein</fullName>
    </submittedName>
</protein>
<keyword evidence="3" id="KW-1185">Reference proteome</keyword>
<name>A0AAD7FHJ2_9AGAR</name>
<evidence type="ECO:0000313" key="3">
    <source>
        <dbReference type="Proteomes" id="UP001221142"/>
    </source>
</evidence>
<dbReference type="AlphaFoldDB" id="A0AAD7FHJ2"/>
<feature type="region of interest" description="Disordered" evidence="1">
    <location>
        <begin position="369"/>
        <end position="398"/>
    </location>
</feature>
<dbReference type="Proteomes" id="UP001221142">
    <property type="component" value="Unassembled WGS sequence"/>
</dbReference>
<proteinExistence type="predicted"/>
<comment type="caution">
    <text evidence="2">The sequence shown here is derived from an EMBL/GenBank/DDBJ whole genome shotgun (WGS) entry which is preliminary data.</text>
</comment>
<dbReference type="EMBL" id="JARKIF010000018">
    <property type="protein sequence ID" value="KAJ7619258.1"/>
    <property type="molecule type" value="Genomic_DNA"/>
</dbReference>
<evidence type="ECO:0000313" key="2">
    <source>
        <dbReference type="EMBL" id="KAJ7619258.1"/>
    </source>
</evidence>
<evidence type="ECO:0000256" key="1">
    <source>
        <dbReference type="SAM" id="MobiDB-lite"/>
    </source>
</evidence>